<dbReference type="EMBL" id="JAOYFB010000005">
    <property type="protein sequence ID" value="KAK4017218.1"/>
    <property type="molecule type" value="Genomic_DNA"/>
</dbReference>
<dbReference type="Proteomes" id="UP001234178">
    <property type="component" value="Unassembled WGS sequence"/>
</dbReference>
<organism evidence="2 3">
    <name type="scientific">Daphnia magna</name>
    <dbReference type="NCBI Taxonomy" id="35525"/>
    <lineage>
        <taxon>Eukaryota</taxon>
        <taxon>Metazoa</taxon>
        <taxon>Ecdysozoa</taxon>
        <taxon>Arthropoda</taxon>
        <taxon>Crustacea</taxon>
        <taxon>Branchiopoda</taxon>
        <taxon>Diplostraca</taxon>
        <taxon>Cladocera</taxon>
        <taxon>Anomopoda</taxon>
        <taxon>Daphniidae</taxon>
        <taxon>Daphnia</taxon>
    </lineage>
</organism>
<evidence type="ECO:0000313" key="3">
    <source>
        <dbReference type="Proteomes" id="UP001234178"/>
    </source>
</evidence>
<proteinExistence type="predicted"/>
<keyword evidence="1" id="KW-0472">Membrane</keyword>
<sequence>MSKETVQMAKYVANGSKERVAVMEMTLWNGNKITTTDVQVNSQLAVIIQYWDSETLTSAVHLLDMLVMAVATVVVLVVVCLSNAAFELDKAYLSNGLLASRKMAYDCGHWNY</sequence>
<name>A0ABQ9ZWC2_9CRUS</name>
<protein>
    <submittedName>
        <fullName evidence="2">Uncharacterized protein</fullName>
    </submittedName>
</protein>
<feature type="transmembrane region" description="Helical" evidence="1">
    <location>
        <begin position="65"/>
        <end position="86"/>
    </location>
</feature>
<accession>A0ABQ9ZWC2</accession>
<keyword evidence="1" id="KW-0812">Transmembrane</keyword>
<reference evidence="2 3" key="1">
    <citation type="journal article" date="2023" name="Nucleic Acids Res.">
        <title>The hologenome of Daphnia magna reveals possible DNA methylation and microbiome-mediated evolution of the host genome.</title>
        <authorList>
            <person name="Chaturvedi A."/>
            <person name="Li X."/>
            <person name="Dhandapani V."/>
            <person name="Marshall H."/>
            <person name="Kissane S."/>
            <person name="Cuenca-Cambronero M."/>
            <person name="Asole G."/>
            <person name="Calvet F."/>
            <person name="Ruiz-Romero M."/>
            <person name="Marangio P."/>
            <person name="Guigo R."/>
            <person name="Rago D."/>
            <person name="Mirbahai L."/>
            <person name="Eastwood N."/>
            <person name="Colbourne J.K."/>
            <person name="Zhou J."/>
            <person name="Mallon E."/>
            <person name="Orsini L."/>
        </authorList>
    </citation>
    <scope>NUCLEOTIDE SEQUENCE [LARGE SCALE GENOMIC DNA]</scope>
    <source>
        <strain evidence="2">LRV0_1</strain>
    </source>
</reference>
<evidence type="ECO:0000313" key="2">
    <source>
        <dbReference type="EMBL" id="KAK4017218.1"/>
    </source>
</evidence>
<gene>
    <name evidence="2" type="ORF">OUZ56_032167</name>
</gene>
<evidence type="ECO:0000256" key="1">
    <source>
        <dbReference type="SAM" id="Phobius"/>
    </source>
</evidence>
<keyword evidence="3" id="KW-1185">Reference proteome</keyword>
<keyword evidence="1" id="KW-1133">Transmembrane helix</keyword>
<comment type="caution">
    <text evidence="2">The sequence shown here is derived from an EMBL/GenBank/DDBJ whole genome shotgun (WGS) entry which is preliminary data.</text>
</comment>